<evidence type="ECO:0000259" key="2">
    <source>
        <dbReference type="Pfam" id="PF03795"/>
    </source>
</evidence>
<evidence type="ECO:0000313" key="3">
    <source>
        <dbReference type="EMBL" id="MFD0726945.1"/>
    </source>
</evidence>
<dbReference type="Proteomes" id="UP001597110">
    <property type="component" value="Unassembled WGS sequence"/>
</dbReference>
<evidence type="ECO:0000313" key="4">
    <source>
        <dbReference type="Proteomes" id="UP001597110"/>
    </source>
</evidence>
<dbReference type="Gene3D" id="3.30.70.1060">
    <property type="entry name" value="Dimeric alpha+beta barrel"/>
    <property type="match status" value="1"/>
</dbReference>
<feature type="domain" description="YCII-related" evidence="2">
    <location>
        <begin position="2"/>
        <end position="66"/>
    </location>
</feature>
<accession>A0ABW2YIJ4</accession>
<dbReference type="RefSeq" id="WP_386825410.1">
    <property type="nucleotide sequence ID" value="NZ_JBHTIF010000003.1"/>
</dbReference>
<comment type="similarity">
    <text evidence="1">Belongs to the YciI family.</text>
</comment>
<dbReference type="InterPro" id="IPR011008">
    <property type="entry name" value="Dimeric_a/b-barrel"/>
</dbReference>
<protein>
    <submittedName>
        <fullName evidence="3">YciI family protein</fullName>
    </submittedName>
</protein>
<organism evidence="3 4">
    <name type="scientific">Lysobacter brunescens</name>
    <dbReference type="NCBI Taxonomy" id="262323"/>
    <lineage>
        <taxon>Bacteria</taxon>
        <taxon>Pseudomonadati</taxon>
        <taxon>Pseudomonadota</taxon>
        <taxon>Gammaproteobacteria</taxon>
        <taxon>Lysobacterales</taxon>
        <taxon>Lysobacteraceae</taxon>
        <taxon>Lysobacter</taxon>
    </lineage>
</organism>
<name>A0ABW2YIJ4_9GAMM</name>
<dbReference type="Pfam" id="PF03795">
    <property type="entry name" value="YCII"/>
    <property type="match status" value="1"/>
</dbReference>
<keyword evidence="4" id="KW-1185">Reference proteome</keyword>
<dbReference type="EMBL" id="JBHTIF010000003">
    <property type="protein sequence ID" value="MFD0726945.1"/>
    <property type="molecule type" value="Genomic_DNA"/>
</dbReference>
<reference evidence="4" key="1">
    <citation type="journal article" date="2019" name="Int. J. Syst. Evol. Microbiol.">
        <title>The Global Catalogue of Microorganisms (GCM) 10K type strain sequencing project: providing services to taxonomists for standard genome sequencing and annotation.</title>
        <authorList>
            <consortium name="The Broad Institute Genomics Platform"/>
            <consortium name="The Broad Institute Genome Sequencing Center for Infectious Disease"/>
            <person name="Wu L."/>
            <person name="Ma J."/>
        </authorList>
    </citation>
    <scope>NUCLEOTIDE SEQUENCE [LARGE SCALE GENOMIC DNA]</scope>
    <source>
        <strain evidence="4">CCUG 55585</strain>
    </source>
</reference>
<comment type="caution">
    <text evidence="3">The sequence shown here is derived from an EMBL/GenBank/DDBJ whole genome shotgun (WGS) entry which is preliminary data.</text>
</comment>
<evidence type="ECO:0000256" key="1">
    <source>
        <dbReference type="ARBA" id="ARBA00007689"/>
    </source>
</evidence>
<dbReference type="InterPro" id="IPR005545">
    <property type="entry name" value="YCII"/>
</dbReference>
<dbReference type="SUPFAM" id="SSF54909">
    <property type="entry name" value="Dimeric alpha+beta barrel"/>
    <property type="match status" value="1"/>
</dbReference>
<sequence>MQAGHMANMEAYAAAGKLQIAGPFMDDGDWRGIFVLDVPDRAAAEAMCNDDPAVKAGRLACEIHPWLSQPGATLK</sequence>
<proteinExistence type="inferred from homology"/>
<gene>
    <name evidence="3" type="ORF">ACFQ0E_15210</name>
</gene>